<evidence type="ECO:0000256" key="1">
    <source>
        <dbReference type="SAM" id="MobiDB-lite"/>
    </source>
</evidence>
<feature type="region of interest" description="Disordered" evidence="1">
    <location>
        <begin position="1"/>
        <end position="26"/>
    </location>
</feature>
<reference evidence="2 3" key="1">
    <citation type="journal article" date="2019" name="Sci. Rep.">
        <title>A high-quality genome of Eragrostis curvula grass provides insights into Poaceae evolution and supports new strategies to enhance forage quality.</title>
        <authorList>
            <person name="Carballo J."/>
            <person name="Santos B.A.C.M."/>
            <person name="Zappacosta D."/>
            <person name="Garbus I."/>
            <person name="Selva J.P."/>
            <person name="Gallo C.A."/>
            <person name="Diaz A."/>
            <person name="Albertini E."/>
            <person name="Caccamo M."/>
            <person name="Echenique V."/>
        </authorList>
    </citation>
    <scope>NUCLEOTIDE SEQUENCE [LARGE SCALE GENOMIC DNA]</scope>
    <source>
        <strain evidence="3">cv. Victoria</strain>
        <tissue evidence="2">Leaf</tissue>
    </source>
</reference>
<name>A0A5J9U7M9_9POAL</name>
<gene>
    <name evidence="2" type="ORF">EJB05_35297</name>
</gene>
<evidence type="ECO:0000313" key="2">
    <source>
        <dbReference type="EMBL" id="TVU19161.1"/>
    </source>
</evidence>
<dbReference type="AlphaFoldDB" id="A0A5J9U7M9"/>
<protein>
    <submittedName>
        <fullName evidence="2">Uncharacterized protein</fullName>
    </submittedName>
</protein>
<sequence>MYALPQPQDRPWPHPRGCAGTQVQSQAVRLKKNGKKTKNVVLNFHGEVDDEDDGLVEDSKWISISAFSEHGEFDVFVFSWAIPASSDPVELHSV</sequence>
<organism evidence="2 3">
    <name type="scientific">Eragrostis curvula</name>
    <name type="common">weeping love grass</name>
    <dbReference type="NCBI Taxonomy" id="38414"/>
    <lineage>
        <taxon>Eukaryota</taxon>
        <taxon>Viridiplantae</taxon>
        <taxon>Streptophyta</taxon>
        <taxon>Embryophyta</taxon>
        <taxon>Tracheophyta</taxon>
        <taxon>Spermatophyta</taxon>
        <taxon>Magnoliopsida</taxon>
        <taxon>Liliopsida</taxon>
        <taxon>Poales</taxon>
        <taxon>Poaceae</taxon>
        <taxon>PACMAD clade</taxon>
        <taxon>Chloridoideae</taxon>
        <taxon>Eragrostideae</taxon>
        <taxon>Eragrostidinae</taxon>
        <taxon>Eragrostis</taxon>
    </lineage>
</organism>
<dbReference type="Proteomes" id="UP000324897">
    <property type="component" value="Chromosome 7"/>
</dbReference>
<accession>A0A5J9U7M9</accession>
<proteinExistence type="predicted"/>
<dbReference type="Gramene" id="TVU19161">
    <property type="protein sequence ID" value="TVU19161"/>
    <property type="gene ID" value="EJB05_35297"/>
</dbReference>
<evidence type="ECO:0000313" key="3">
    <source>
        <dbReference type="Proteomes" id="UP000324897"/>
    </source>
</evidence>
<comment type="caution">
    <text evidence="2">The sequence shown here is derived from an EMBL/GenBank/DDBJ whole genome shotgun (WGS) entry which is preliminary data.</text>
</comment>
<keyword evidence="3" id="KW-1185">Reference proteome</keyword>
<dbReference type="EMBL" id="RWGY01000029">
    <property type="protein sequence ID" value="TVU19161.1"/>
    <property type="molecule type" value="Genomic_DNA"/>
</dbReference>